<name>A0ABX1P8H1_9CYAN</name>
<protein>
    <submittedName>
        <fullName evidence="1">Uncharacterized protein</fullName>
    </submittedName>
</protein>
<accession>A0ABX1P8H1</accession>
<gene>
    <name evidence="1" type="ORF">DP116_12955</name>
</gene>
<evidence type="ECO:0000313" key="1">
    <source>
        <dbReference type="EMBL" id="NMG20318.1"/>
    </source>
</evidence>
<proteinExistence type="predicted"/>
<dbReference type="Proteomes" id="UP000718564">
    <property type="component" value="Unassembled WGS sequence"/>
</dbReference>
<keyword evidence="2" id="KW-1185">Reference proteome</keyword>
<comment type="caution">
    <text evidence="1">The sequence shown here is derived from an EMBL/GenBank/DDBJ whole genome shotgun (WGS) entry which is preliminary data.</text>
</comment>
<sequence>MHLKSEKIDNDSAGCGTWVTEKKKRCISSGKCTRNTASLIIRPLLVVWESLALQQGYKETLPP</sequence>
<dbReference type="EMBL" id="QMEB01000088">
    <property type="protein sequence ID" value="NMG20318.1"/>
    <property type="molecule type" value="Genomic_DNA"/>
</dbReference>
<organism evidence="1 2">
    <name type="scientific">Brasilonema bromeliae SPC951</name>
    <dbReference type="NCBI Taxonomy" id="385972"/>
    <lineage>
        <taxon>Bacteria</taxon>
        <taxon>Bacillati</taxon>
        <taxon>Cyanobacteriota</taxon>
        <taxon>Cyanophyceae</taxon>
        <taxon>Nostocales</taxon>
        <taxon>Scytonemataceae</taxon>
        <taxon>Brasilonema</taxon>
        <taxon>Bromeliae group (in: Brasilonema)</taxon>
    </lineage>
</organism>
<reference evidence="1 2" key="1">
    <citation type="submission" date="2018-06" db="EMBL/GenBank/DDBJ databases">
        <title>Comparative genomics of Brasilonema spp. strains.</title>
        <authorList>
            <person name="Alvarenga D.O."/>
            <person name="Fiore M.F."/>
            <person name="Varani A.M."/>
        </authorList>
    </citation>
    <scope>NUCLEOTIDE SEQUENCE [LARGE SCALE GENOMIC DNA]</scope>
    <source>
        <strain evidence="1 2">SPC951</strain>
    </source>
</reference>
<evidence type="ECO:0000313" key="2">
    <source>
        <dbReference type="Proteomes" id="UP000718564"/>
    </source>
</evidence>